<dbReference type="EMBL" id="SRYV01000001">
    <property type="protein sequence ID" value="TGY17585.1"/>
    <property type="molecule type" value="Genomic_DNA"/>
</dbReference>
<protein>
    <submittedName>
        <fullName evidence="3">Phage capsid protein</fullName>
    </submittedName>
</protein>
<proteinExistence type="predicted"/>
<organism evidence="3 4">
    <name type="scientific">Lactobacillus intestinalis</name>
    <dbReference type="NCBI Taxonomy" id="151781"/>
    <lineage>
        <taxon>Bacteria</taxon>
        <taxon>Bacillati</taxon>
        <taxon>Bacillota</taxon>
        <taxon>Bacilli</taxon>
        <taxon>Lactobacillales</taxon>
        <taxon>Lactobacillaceae</taxon>
        <taxon>Lactobacillus</taxon>
    </lineage>
</organism>
<sequence>MKRDQLKELGLEESVINQIMDLNGADIEKAKSSSAEMQEENEALKAQLKERDKDLKKLRKNAKDNEELSNSYKELQAKYEKDTADLSTKLSQTRLNSALDGELSKAGVRNTKAIKGLLDMNEIKLDKEGNLTGLDSQIKSIKQSDSYLFNEGQKQDYQPSNGKPAETDPVQQMVNVFKGE</sequence>
<comment type="caution">
    <text evidence="3">The sequence shown here is derived from an EMBL/GenBank/DDBJ whole genome shotgun (WGS) entry which is preliminary data.</text>
</comment>
<keyword evidence="1" id="KW-0175">Coiled coil</keyword>
<evidence type="ECO:0000313" key="4">
    <source>
        <dbReference type="Proteomes" id="UP000309117"/>
    </source>
</evidence>
<dbReference type="Proteomes" id="UP000309117">
    <property type="component" value="Unassembled WGS sequence"/>
</dbReference>
<accession>A0A4S2BTE6</accession>
<reference evidence="3 4" key="1">
    <citation type="submission" date="2019-04" db="EMBL/GenBank/DDBJ databases">
        <title>Microbes associate with the intestines of laboratory mice.</title>
        <authorList>
            <person name="Navarre W."/>
            <person name="Wong E."/>
            <person name="Huang K."/>
            <person name="Tropini C."/>
            <person name="Ng K."/>
            <person name="Yu B."/>
        </authorList>
    </citation>
    <scope>NUCLEOTIDE SEQUENCE [LARGE SCALE GENOMIC DNA]</scope>
    <source>
        <strain evidence="3 4">NM61_E11</strain>
    </source>
</reference>
<name>A0A4S2BTE6_9LACO</name>
<dbReference type="RefSeq" id="WP_004042440.1">
    <property type="nucleotide sequence ID" value="NZ_AQFR02000003.1"/>
</dbReference>
<feature type="coiled-coil region" evidence="1">
    <location>
        <begin position="27"/>
        <end position="85"/>
    </location>
</feature>
<evidence type="ECO:0000256" key="2">
    <source>
        <dbReference type="SAM" id="MobiDB-lite"/>
    </source>
</evidence>
<feature type="region of interest" description="Disordered" evidence="2">
    <location>
        <begin position="150"/>
        <end position="169"/>
    </location>
</feature>
<dbReference type="AlphaFoldDB" id="A0A4S2BTE6"/>
<dbReference type="Pfam" id="PF06810">
    <property type="entry name" value="Phage_scaffold"/>
    <property type="match status" value="1"/>
</dbReference>
<gene>
    <name evidence="3" type="ORF">E5351_00300</name>
</gene>
<dbReference type="InterPro" id="IPR009636">
    <property type="entry name" value="SCAF"/>
</dbReference>
<evidence type="ECO:0000256" key="1">
    <source>
        <dbReference type="SAM" id="Coils"/>
    </source>
</evidence>
<evidence type="ECO:0000313" key="3">
    <source>
        <dbReference type="EMBL" id="TGY17585.1"/>
    </source>
</evidence>